<organism evidence="3 4">
    <name type="scientific">Eruca vesicaria subsp. sativa</name>
    <name type="common">Garden rocket</name>
    <name type="synonym">Eruca sativa</name>
    <dbReference type="NCBI Taxonomy" id="29727"/>
    <lineage>
        <taxon>Eukaryota</taxon>
        <taxon>Viridiplantae</taxon>
        <taxon>Streptophyta</taxon>
        <taxon>Embryophyta</taxon>
        <taxon>Tracheophyta</taxon>
        <taxon>Spermatophyta</taxon>
        <taxon>Magnoliopsida</taxon>
        <taxon>eudicotyledons</taxon>
        <taxon>Gunneridae</taxon>
        <taxon>Pentapetalae</taxon>
        <taxon>rosids</taxon>
        <taxon>malvids</taxon>
        <taxon>Brassicales</taxon>
        <taxon>Brassicaceae</taxon>
        <taxon>Brassiceae</taxon>
        <taxon>Eruca</taxon>
    </lineage>
</organism>
<evidence type="ECO:0000256" key="1">
    <source>
        <dbReference type="SAM" id="Coils"/>
    </source>
</evidence>
<feature type="coiled-coil region" evidence="1">
    <location>
        <begin position="137"/>
        <end position="177"/>
    </location>
</feature>
<evidence type="ECO:0008006" key="5">
    <source>
        <dbReference type="Google" id="ProtNLM"/>
    </source>
</evidence>
<evidence type="ECO:0000313" key="4">
    <source>
        <dbReference type="Proteomes" id="UP001642260"/>
    </source>
</evidence>
<evidence type="ECO:0000313" key="3">
    <source>
        <dbReference type="EMBL" id="CAH8385553.1"/>
    </source>
</evidence>
<name>A0ABC8LP49_ERUVS</name>
<keyword evidence="1" id="KW-0175">Coiled coil</keyword>
<proteinExistence type="predicted"/>
<gene>
    <name evidence="3" type="ORF">ERUC_LOCUS38036</name>
</gene>
<keyword evidence="4" id="KW-1185">Reference proteome</keyword>
<protein>
    <recommendedName>
        <fullName evidence="5">BEN domain-containing protein</fullName>
    </recommendedName>
</protein>
<dbReference type="EMBL" id="CAKOAT010666265">
    <property type="protein sequence ID" value="CAH8385553.1"/>
    <property type="molecule type" value="Genomic_DNA"/>
</dbReference>
<dbReference type="AlphaFoldDB" id="A0ABC8LP49"/>
<evidence type="ECO:0000256" key="2">
    <source>
        <dbReference type="SAM" id="MobiDB-lite"/>
    </source>
</evidence>
<sequence>MALQEKEHHENKVRVKHFTTLPNGEYMPKWDDEVDDGDVTNLVLDIRNDCINRGFWDVTEESPATTRMKRPKSVPETDGESSKKKKANDTKSVQIEEDTSSPSEKIPVNQLYTLMKTVIGKLDNIDTSVESKVGALLAPMNERLAKMEKDFQKMKEKDAADERKEDANSNIDVNENAEINSKEMSWMVEMNSTSQDGLPSQRVVKKARKASKKCEDMGLDKKKGFDKKVLKTKIQVPHLLDNASGDETWSDPVQRDKARDLSDRLDVFVAMARKLNKPTPTPSSPPHKRQTKLASSQLFPFIGNSTVRRIITGVTPSVSAYDPFADVDDDKMRNLLHFLLDDEQKSDKTCTNSTEFYKVIITPRKQWRTYNYGWLTNMNRDLRVIQGRKKMGAFEDKVKMRAIELKLLLKKGIKVVGKSCKKGWSKVKKLRR</sequence>
<feature type="region of interest" description="Disordered" evidence="2">
    <location>
        <begin position="62"/>
        <end position="104"/>
    </location>
</feature>
<comment type="caution">
    <text evidence="3">The sequence shown here is derived from an EMBL/GenBank/DDBJ whole genome shotgun (WGS) entry which is preliminary data.</text>
</comment>
<accession>A0ABC8LP49</accession>
<reference evidence="3 4" key="1">
    <citation type="submission" date="2022-03" db="EMBL/GenBank/DDBJ databases">
        <authorList>
            <person name="Macdonald S."/>
            <person name="Ahmed S."/>
            <person name="Newling K."/>
        </authorList>
    </citation>
    <scope>NUCLEOTIDE SEQUENCE [LARGE SCALE GENOMIC DNA]</scope>
</reference>
<dbReference type="Proteomes" id="UP001642260">
    <property type="component" value="Unassembled WGS sequence"/>
</dbReference>